<protein>
    <submittedName>
        <fullName evidence="1">Uncharacterized protein</fullName>
    </submittedName>
</protein>
<name>A0A8S3YW23_9EUPU</name>
<evidence type="ECO:0000313" key="2">
    <source>
        <dbReference type="Proteomes" id="UP000678393"/>
    </source>
</evidence>
<dbReference type="AlphaFoldDB" id="A0A8S3YW23"/>
<feature type="non-terminal residue" evidence="1">
    <location>
        <position position="62"/>
    </location>
</feature>
<comment type="caution">
    <text evidence="1">The sequence shown here is derived from an EMBL/GenBank/DDBJ whole genome shotgun (WGS) entry which is preliminary data.</text>
</comment>
<dbReference type="Proteomes" id="UP000678393">
    <property type="component" value="Unassembled WGS sequence"/>
</dbReference>
<gene>
    <name evidence="1" type="ORF">CUNI_LOCUS5403</name>
</gene>
<dbReference type="EMBL" id="CAJHNH020000782">
    <property type="protein sequence ID" value="CAG5119845.1"/>
    <property type="molecule type" value="Genomic_DNA"/>
</dbReference>
<sequence>MSGVHSCSYNLCLAYTVVGIFVFDIHSCYSGNQNWFIRFFGILPSRLCPFFPVTLTNALVFF</sequence>
<accession>A0A8S3YW23</accession>
<reference evidence="1" key="1">
    <citation type="submission" date="2021-04" db="EMBL/GenBank/DDBJ databases">
        <authorList>
            <consortium name="Molecular Ecology Group"/>
        </authorList>
    </citation>
    <scope>NUCLEOTIDE SEQUENCE</scope>
</reference>
<keyword evidence="2" id="KW-1185">Reference proteome</keyword>
<proteinExistence type="predicted"/>
<evidence type="ECO:0000313" key="1">
    <source>
        <dbReference type="EMBL" id="CAG5119845.1"/>
    </source>
</evidence>
<organism evidence="1 2">
    <name type="scientific">Candidula unifasciata</name>
    <dbReference type="NCBI Taxonomy" id="100452"/>
    <lineage>
        <taxon>Eukaryota</taxon>
        <taxon>Metazoa</taxon>
        <taxon>Spiralia</taxon>
        <taxon>Lophotrochozoa</taxon>
        <taxon>Mollusca</taxon>
        <taxon>Gastropoda</taxon>
        <taxon>Heterobranchia</taxon>
        <taxon>Euthyneura</taxon>
        <taxon>Panpulmonata</taxon>
        <taxon>Eupulmonata</taxon>
        <taxon>Stylommatophora</taxon>
        <taxon>Helicina</taxon>
        <taxon>Helicoidea</taxon>
        <taxon>Geomitridae</taxon>
        <taxon>Candidula</taxon>
    </lineage>
</organism>